<dbReference type="InterPro" id="IPR011009">
    <property type="entry name" value="Kinase-like_dom_sf"/>
</dbReference>
<dbReference type="SUPFAM" id="SSF56112">
    <property type="entry name" value="Protein kinase-like (PK-like)"/>
    <property type="match status" value="1"/>
</dbReference>
<evidence type="ECO:0000256" key="2">
    <source>
        <dbReference type="ARBA" id="ARBA00022840"/>
    </source>
</evidence>
<keyword evidence="1" id="KW-0547">Nucleotide-binding</keyword>
<feature type="domain" description="Protein kinase" evidence="3">
    <location>
        <begin position="1"/>
        <end position="135"/>
    </location>
</feature>
<reference evidence="4 5" key="1">
    <citation type="journal article" date="2018" name="Sci. Data">
        <title>The draft genome sequence of cork oak.</title>
        <authorList>
            <person name="Ramos A.M."/>
            <person name="Usie A."/>
            <person name="Barbosa P."/>
            <person name="Barros P.M."/>
            <person name="Capote T."/>
            <person name="Chaves I."/>
            <person name="Simoes F."/>
            <person name="Abreu I."/>
            <person name="Carrasquinho I."/>
            <person name="Faro C."/>
            <person name="Guimaraes J.B."/>
            <person name="Mendonca D."/>
            <person name="Nobrega F."/>
            <person name="Rodrigues L."/>
            <person name="Saibo N.J.M."/>
            <person name="Varela M.C."/>
            <person name="Egas C."/>
            <person name="Matos J."/>
            <person name="Miguel C.M."/>
            <person name="Oliveira M.M."/>
            <person name="Ricardo C.P."/>
            <person name="Goncalves S."/>
        </authorList>
    </citation>
    <scope>NUCLEOTIDE SEQUENCE [LARGE SCALE GENOMIC DNA]</scope>
    <source>
        <strain evidence="5">cv. HL8</strain>
    </source>
</reference>
<dbReference type="EMBL" id="PKMF04000372">
    <property type="protein sequence ID" value="KAK7835445.1"/>
    <property type="molecule type" value="Genomic_DNA"/>
</dbReference>
<dbReference type="GO" id="GO:0005886">
    <property type="term" value="C:plasma membrane"/>
    <property type="evidence" value="ECO:0007669"/>
    <property type="project" value="TreeGrafter"/>
</dbReference>
<accession>A0AAW0K7Y4</accession>
<dbReference type="Proteomes" id="UP000237347">
    <property type="component" value="Unassembled WGS sequence"/>
</dbReference>
<gene>
    <name evidence="4" type="primary">WAKL10_3</name>
    <name evidence="4" type="ORF">CFP56_023519</name>
</gene>
<dbReference type="GO" id="GO:0005524">
    <property type="term" value="F:ATP binding"/>
    <property type="evidence" value="ECO:0007669"/>
    <property type="project" value="UniProtKB-KW"/>
</dbReference>
<evidence type="ECO:0000313" key="5">
    <source>
        <dbReference type="Proteomes" id="UP000237347"/>
    </source>
</evidence>
<dbReference type="InterPro" id="IPR001245">
    <property type="entry name" value="Ser-Thr/Tyr_kinase_cat_dom"/>
</dbReference>
<dbReference type="AlphaFoldDB" id="A0AAW0K7Y4"/>
<proteinExistence type="predicted"/>
<sequence length="144" mass="16717">MEVSLQLKSATLWMRVILNNSLMKLSFFPKSIIEMWLKKGDVYSFGVVLAELLTGEKPISLVRIQESRSLAKYFALSMEEGILFDILDARVKKEDDIQEIMVVAELAKRCLELNGKRRPSMREVTKELERVRKTFNGQENYEKV</sequence>
<dbReference type="InterPro" id="IPR045274">
    <property type="entry name" value="WAK-like"/>
</dbReference>
<protein>
    <submittedName>
        <fullName evidence="4">Wall-associated receptor kinase-like 10</fullName>
    </submittedName>
</protein>
<keyword evidence="2" id="KW-0067">ATP-binding</keyword>
<dbReference type="PANTHER" id="PTHR27005">
    <property type="entry name" value="WALL-ASSOCIATED RECEPTOR KINASE-LIKE 21"/>
    <property type="match status" value="1"/>
</dbReference>
<evidence type="ECO:0000313" key="4">
    <source>
        <dbReference type="EMBL" id="KAK7835445.1"/>
    </source>
</evidence>
<name>A0AAW0K7Y4_QUESU</name>
<dbReference type="PROSITE" id="PS50011">
    <property type="entry name" value="PROTEIN_KINASE_DOM"/>
    <property type="match status" value="1"/>
</dbReference>
<dbReference type="PANTHER" id="PTHR27005:SF515">
    <property type="entry name" value="WALL-ASSOCIATED RECEPTOR KINASE-LIKE 10-RELATED"/>
    <property type="match status" value="1"/>
</dbReference>
<evidence type="ECO:0000259" key="3">
    <source>
        <dbReference type="PROSITE" id="PS50011"/>
    </source>
</evidence>
<dbReference type="Pfam" id="PF07714">
    <property type="entry name" value="PK_Tyr_Ser-Thr"/>
    <property type="match status" value="1"/>
</dbReference>
<comment type="caution">
    <text evidence="4">The sequence shown here is derived from an EMBL/GenBank/DDBJ whole genome shotgun (WGS) entry which is preliminary data.</text>
</comment>
<keyword evidence="5" id="KW-1185">Reference proteome</keyword>
<dbReference type="GO" id="GO:0007166">
    <property type="term" value="P:cell surface receptor signaling pathway"/>
    <property type="evidence" value="ECO:0007669"/>
    <property type="project" value="InterPro"/>
</dbReference>
<dbReference type="InterPro" id="IPR000719">
    <property type="entry name" value="Prot_kinase_dom"/>
</dbReference>
<organism evidence="4 5">
    <name type="scientific">Quercus suber</name>
    <name type="common">Cork oak</name>
    <dbReference type="NCBI Taxonomy" id="58331"/>
    <lineage>
        <taxon>Eukaryota</taxon>
        <taxon>Viridiplantae</taxon>
        <taxon>Streptophyta</taxon>
        <taxon>Embryophyta</taxon>
        <taxon>Tracheophyta</taxon>
        <taxon>Spermatophyta</taxon>
        <taxon>Magnoliopsida</taxon>
        <taxon>eudicotyledons</taxon>
        <taxon>Gunneridae</taxon>
        <taxon>Pentapetalae</taxon>
        <taxon>rosids</taxon>
        <taxon>fabids</taxon>
        <taxon>Fagales</taxon>
        <taxon>Fagaceae</taxon>
        <taxon>Quercus</taxon>
    </lineage>
</organism>
<evidence type="ECO:0000256" key="1">
    <source>
        <dbReference type="ARBA" id="ARBA00022741"/>
    </source>
</evidence>
<dbReference type="GO" id="GO:0004674">
    <property type="term" value="F:protein serine/threonine kinase activity"/>
    <property type="evidence" value="ECO:0007669"/>
    <property type="project" value="TreeGrafter"/>
</dbReference>
<dbReference type="Gene3D" id="1.10.510.10">
    <property type="entry name" value="Transferase(Phosphotransferase) domain 1"/>
    <property type="match status" value="1"/>
</dbReference>